<reference evidence="1" key="1">
    <citation type="journal article" date="2019" name="Environ. Microbiol.">
        <title>Fungal ecological strategies reflected in gene transcription - a case study of two litter decomposers.</title>
        <authorList>
            <person name="Barbi F."/>
            <person name="Kohler A."/>
            <person name="Barry K."/>
            <person name="Baskaran P."/>
            <person name="Daum C."/>
            <person name="Fauchery L."/>
            <person name="Ihrmark K."/>
            <person name="Kuo A."/>
            <person name="LaButti K."/>
            <person name="Lipzen A."/>
            <person name="Morin E."/>
            <person name="Grigoriev I.V."/>
            <person name="Henrissat B."/>
            <person name="Lindahl B."/>
            <person name="Martin F."/>
        </authorList>
    </citation>
    <scope>NUCLEOTIDE SEQUENCE</scope>
    <source>
        <strain evidence="1">JB14</strain>
    </source>
</reference>
<keyword evidence="2" id="KW-1185">Reference proteome</keyword>
<dbReference type="Proteomes" id="UP000799118">
    <property type="component" value="Unassembled WGS sequence"/>
</dbReference>
<accession>A0A6A4IE25</accession>
<dbReference type="EMBL" id="ML769396">
    <property type="protein sequence ID" value="KAE9407337.1"/>
    <property type="molecule type" value="Genomic_DNA"/>
</dbReference>
<gene>
    <name evidence="1" type="ORF">BT96DRAFT_129343</name>
</gene>
<name>A0A6A4IE25_9AGAR</name>
<evidence type="ECO:0000313" key="1">
    <source>
        <dbReference type="EMBL" id="KAE9407337.1"/>
    </source>
</evidence>
<proteinExistence type="predicted"/>
<evidence type="ECO:0000313" key="2">
    <source>
        <dbReference type="Proteomes" id="UP000799118"/>
    </source>
</evidence>
<organism evidence="1 2">
    <name type="scientific">Gymnopus androsaceus JB14</name>
    <dbReference type="NCBI Taxonomy" id="1447944"/>
    <lineage>
        <taxon>Eukaryota</taxon>
        <taxon>Fungi</taxon>
        <taxon>Dikarya</taxon>
        <taxon>Basidiomycota</taxon>
        <taxon>Agaricomycotina</taxon>
        <taxon>Agaricomycetes</taxon>
        <taxon>Agaricomycetidae</taxon>
        <taxon>Agaricales</taxon>
        <taxon>Marasmiineae</taxon>
        <taxon>Omphalotaceae</taxon>
        <taxon>Gymnopus</taxon>
    </lineage>
</organism>
<sequence>MYGKRRPMHTEPEPQRFQAIIQVWYKSGSSKANFFASKETAWLRQCASDFIALELPSPSQASSTCCSAECKIQVAWNVEAKDDLIRRLKTSFNPSTAVQRERGLTKEKLDSLEIYQMFLLKRWLKPSGDESLTGMGFARSSKATRDKHEASMANALPSTSFVLLTPTLPLEMKC</sequence>
<dbReference type="AlphaFoldDB" id="A0A6A4IE25"/>
<protein>
    <submittedName>
        <fullName evidence="1">Uncharacterized protein</fullName>
    </submittedName>
</protein>